<dbReference type="PANTHER" id="PTHR47660:SF2">
    <property type="entry name" value="TRANSCRIPTION FACTOR WITH C2H2 AND ZN(2)-CYS(6) DNA BINDING DOMAIN (EUROFUNG)"/>
    <property type="match status" value="1"/>
</dbReference>
<dbReference type="EMBL" id="AHHD01000073">
    <property type="protein sequence ID" value="EKG20888.1"/>
    <property type="molecule type" value="Genomic_DNA"/>
</dbReference>
<comment type="caution">
    <text evidence="7">The sequence shown here is derived from an EMBL/GenBank/DDBJ whole genome shotgun (WGS) entry which is preliminary data.</text>
</comment>
<dbReference type="eggNOG" id="KOG1721">
    <property type="taxonomic scope" value="Eukaryota"/>
</dbReference>
<evidence type="ECO:0000256" key="3">
    <source>
        <dbReference type="ARBA" id="ARBA00023015"/>
    </source>
</evidence>
<keyword evidence="2" id="KW-0862">Zinc</keyword>
<name>K2S1H8_MACPH</name>
<keyword evidence="3" id="KW-0805">Transcription regulation</keyword>
<dbReference type="AlphaFoldDB" id="K2S1H8"/>
<gene>
    <name evidence="7" type="ORF">MPH_01752</name>
</gene>
<evidence type="ECO:0008006" key="9">
    <source>
        <dbReference type="Google" id="ProtNLM"/>
    </source>
</evidence>
<evidence type="ECO:0000256" key="2">
    <source>
        <dbReference type="ARBA" id="ARBA00022833"/>
    </source>
</evidence>
<dbReference type="GO" id="GO:0046872">
    <property type="term" value="F:metal ion binding"/>
    <property type="evidence" value="ECO:0007669"/>
    <property type="project" value="UniProtKB-KW"/>
</dbReference>
<dbReference type="PANTHER" id="PTHR47660">
    <property type="entry name" value="TRANSCRIPTION FACTOR WITH C2H2 AND ZN(2)-CYS(6) DNA BINDING DOMAIN (EUROFUNG)-RELATED-RELATED"/>
    <property type="match status" value="1"/>
</dbReference>
<dbReference type="HOGENOM" id="CLU_405465_0_0_1"/>
<dbReference type="VEuPathDB" id="FungiDB:MPH_01752"/>
<feature type="compositionally biased region" description="Low complexity" evidence="6">
    <location>
        <begin position="1"/>
        <end position="18"/>
    </location>
</feature>
<evidence type="ECO:0000256" key="4">
    <source>
        <dbReference type="ARBA" id="ARBA00023163"/>
    </source>
</evidence>
<accession>K2S1H8</accession>
<evidence type="ECO:0000256" key="6">
    <source>
        <dbReference type="SAM" id="MobiDB-lite"/>
    </source>
</evidence>
<organism evidence="7 8">
    <name type="scientific">Macrophomina phaseolina (strain MS6)</name>
    <name type="common">Charcoal rot fungus</name>
    <dbReference type="NCBI Taxonomy" id="1126212"/>
    <lineage>
        <taxon>Eukaryota</taxon>
        <taxon>Fungi</taxon>
        <taxon>Dikarya</taxon>
        <taxon>Ascomycota</taxon>
        <taxon>Pezizomycotina</taxon>
        <taxon>Dothideomycetes</taxon>
        <taxon>Dothideomycetes incertae sedis</taxon>
        <taxon>Botryosphaeriales</taxon>
        <taxon>Botryosphaeriaceae</taxon>
        <taxon>Macrophomina</taxon>
    </lineage>
</organism>
<evidence type="ECO:0000256" key="1">
    <source>
        <dbReference type="ARBA" id="ARBA00022723"/>
    </source>
</evidence>
<dbReference type="InParanoid" id="K2S1H8"/>
<evidence type="ECO:0000256" key="5">
    <source>
        <dbReference type="ARBA" id="ARBA00023242"/>
    </source>
</evidence>
<proteinExistence type="predicted"/>
<evidence type="ECO:0000313" key="7">
    <source>
        <dbReference type="EMBL" id="EKG20888.1"/>
    </source>
</evidence>
<keyword evidence="4" id="KW-0804">Transcription</keyword>
<protein>
    <recommendedName>
        <fullName evidence="9">Transcription factor domain-containing protein</fullName>
    </recommendedName>
</protein>
<dbReference type="Proteomes" id="UP000007129">
    <property type="component" value="Unassembled WGS sequence"/>
</dbReference>
<sequence>MSASSADASTDDSSTSSAYPSRIPSLASLTQADAFATDALASSLGTSSDVLPFGDSFSSGSHAPVVLLQHGYAAADVTWPDSDLMLGVFEGDAPLVQPHHFANWDGLLGGEGLGQERASLPDVPSPGMEVDDSSCLVEPFTAGARDCLIMTMQRVLNLGGHLQSADSGAFVHLPPSGVLSSFLRSYLRNDESRFGLVPGRSLETSELMASASYDNRSGIFVLLAIAQGSAASELAGSKELSHSLTEACCSAFPDIMGDSPRAQGDCRFLHSMLLLQQLAIWSSNPRCVKVGLSMWDNGIRMLGEDEMLEYQSLHLDPAVDKDASFQLWQTREYRSRLLYAWVLINLETSLFHDIPPKACAKDIHAALPEAELLWHARSADEWLLAYEQMCGSSDDLILPYTDSLAQAFRKFIDGSASLSPGRSCTLMYLGLLLHPLHALTFHLHHSFDYMFQDSENGSYSMFTASKALSRETGGLLRRWLSLYKSSVSEHVSPPATYLIMYHFMSLNNIASFPQIERLLWQGPTTESSSNNSWFRLRWEGDLSQILFHSGRTLRLLQSLAIQELPAWWTVAVYRATLIICASTLSHAPSNNQASARTVAIDDPALDDDMGSQKLFDDLLVGTPALTKADGSHLPLESPKEVFDHCIAVCTDMGAGAQATPSFFAKLQGLRDLWRPSFF</sequence>
<keyword evidence="5" id="KW-0539">Nucleus</keyword>
<reference evidence="7 8" key="1">
    <citation type="journal article" date="2012" name="BMC Genomics">
        <title>Tools to kill: Genome of one of the most destructive plant pathogenic fungi Macrophomina phaseolina.</title>
        <authorList>
            <person name="Islam M.S."/>
            <person name="Haque M.S."/>
            <person name="Islam M.M."/>
            <person name="Emdad E.M."/>
            <person name="Halim A."/>
            <person name="Hossen Q.M.M."/>
            <person name="Hossain M.Z."/>
            <person name="Ahmed B."/>
            <person name="Rahim S."/>
            <person name="Rahman M.S."/>
            <person name="Alam M.M."/>
            <person name="Hou S."/>
            <person name="Wan X."/>
            <person name="Saito J.A."/>
            <person name="Alam M."/>
        </authorList>
    </citation>
    <scope>NUCLEOTIDE SEQUENCE [LARGE SCALE GENOMIC DNA]</scope>
    <source>
        <strain evidence="7 8">MS6</strain>
    </source>
</reference>
<feature type="region of interest" description="Disordered" evidence="6">
    <location>
        <begin position="1"/>
        <end position="21"/>
    </location>
</feature>
<dbReference type="OrthoDB" id="40579at2759"/>
<evidence type="ECO:0000313" key="8">
    <source>
        <dbReference type="Proteomes" id="UP000007129"/>
    </source>
</evidence>
<dbReference type="STRING" id="1126212.K2S1H8"/>
<keyword evidence="1" id="KW-0479">Metal-binding</keyword>